<evidence type="ECO:0000313" key="7">
    <source>
        <dbReference type="EMBL" id="TFK47380.1"/>
    </source>
</evidence>
<evidence type="ECO:0000313" key="8">
    <source>
        <dbReference type="Proteomes" id="UP000305948"/>
    </source>
</evidence>
<dbReference type="AlphaFoldDB" id="A0A5C3MQX2"/>
<evidence type="ECO:0000256" key="1">
    <source>
        <dbReference type="ARBA" id="ARBA00004477"/>
    </source>
</evidence>
<keyword evidence="2 6" id="KW-0812">Transmembrane</keyword>
<evidence type="ECO:0000256" key="3">
    <source>
        <dbReference type="ARBA" id="ARBA00022824"/>
    </source>
</evidence>
<keyword evidence="3" id="KW-0256">Endoplasmic reticulum</keyword>
<dbReference type="STRING" id="5364.A0A5C3MQX2"/>
<dbReference type="OrthoDB" id="202672at2759"/>
<dbReference type="Proteomes" id="UP000305948">
    <property type="component" value="Unassembled WGS sequence"/>
</dbReference>
<protein>
    <submittedName>
        <fullName evidence="7">Uncharacterized protein</fullName>
    </submittedName>
</protein>
<evidence type="ECO:0000256" key="6">
    <source>
        <dbReference type="SAM" id="Phobius"/>
    </source>
</evidence>
<gene>
    <name evidence="7" type="ORF">OE88DRAFT_797591</name>
</gene>
<accession>A0A5C3MQX2</accession>
<comment type="subcellular location">
    <subcellularLocation>
        <location evidence="1">Endoplasmic reticulum membrane</location>
        <topology evidence="1">Multi-pass membrane protein</topology>
    </subcellularLocation>
</comment>
<reference evidence="7 8" key="1">
    <citation type="journal article" date="2019" name="Nat. Ecol. Evol.">
        <title>Megaphylogeny resolves global patterns of mushroom evolution.</title>
        <authorList>
            <person name="Varga T."/>
            <person name="Krizsan K."/>
            <person name="Foldi C."/>
            <person name="Dima B."/>
            <person name="Sanchez-Garcia M."/>
            <person name="Sanchez-Ramirez S."/>
            <person name="Szollosi G.J."/>
            <person name="Szarkandi J.G."/>
            <person name="Papp V."/>
            <person name="Albert L."/>
            <person name="Andreopoulos W."/>
            <person name="Angelini C."/>
            <person name="Antonin V."/>
            <person name="Barry K.W."/>
            <person name="Bougher N.L."/>
            <person name="Buchanan P."/>
            <person name="Buyck B."/>
            <person name="Bense V."/>
            <person name="Catcheside P."/>
            <person name="Chovatia M."/>
            <person name="Cooper J."/>
            <person name="Damon W."/>
            <person name="Desjardin D."/>
            <person name="Finy P."/>
            <person name="Geml J."/>
            <person name="Haridas S."/>
            <person name="Hughes K."/>
            <person name="Justo A."/>
            <person name="Karasinski D."/>
            <person name="Kautmanova I."/>
            <person name="Kiss B."/>
            <person name="Kocsube S."/>
            <person name="Kotiranta H."/>
            <person name="LaButti K.M."/>
            <person name="Lechner B.E."/>
            <person name="Liimatainen K."/>
            <person name="Lipzen A."/>
            <person name="Lukacs Z."/>
            <person name="Mihaltcheva S."/>
            <person name="Morgado L.N."/>
            <person name="Niskanen T."/>
            <person name="Noordeloos M.E."/>
            <person name="Ohm R.A."/>
            <person name="Ortiz-Santana B."/>
            <person name="Ovrebo C."/>
            <person name="Racz N."/>
            <person name="Riley R."/>
            <person name="Savchenko A."/>
            <person name="Shiryaev A."/>
            <person name="Soop K."/>
            <person name="Spirin V."/>
            <person name="Szebenyi C."/>
            <person name="Tomsovsky M."/>
            <person name="Tulloss R.E."/>
            <person name="Uehling J."/>
            <person name="Grigoriev I.V."/>
            <person name="Vagvolgyi C."/>
            <person name="Papp T."/>
            <person name="Martin F.M."/>
            <person name="Miettinen O."/>
            <person name="Hibbett D.S."/>
            <person name="Nagy L.G."/>
        </authorList>
    </citation>
    <scope>NUCLEOTIDE SEQUENCE [LARGE SCALE GENOMIC DNA]</scope>
    <source>
        <strain evidence="7 8">OMC1185</strain>
    </source>
</reference>
<dbReference type="GO" id="GO:0005789">
    <property type="term" value="C:endoplasmic reticulum membrane"/>
    <property type="evidence" value="ECO:0007669"/>
    <property type="project" value="UniProtKB-SubCell"/>
</dbReference>
<sequence length="116" mass="13080">MSAGPQPIPPLKTVLVGDLKTVPPNGKLGYFLWRRRMWLEGTFGTSLLEPWEKMILVFIWLLLTTLLLTGVVKYLPQHLHFIQRRAVYYFMGREGDVGELVHKTGAGWGAASGTEL</sequence>
<dbReference type="Pfam" id="PF11779">
    <property type="entry name" value="SPT_ssu-like"/>
    <property type="match status" value="1"/>
</dbReference>
<keyword evidence="5 6" id="KW-0472">Membrane</keyword>
<keyword evidence="4 6" id="KW-1133">Transmembrane helix</keyword>
<name>A0A5C3MQX2_9AGAM</name>
<dbReference type="InterPro" id="IPR024512">
    <property type="entry name" value="Ser_palmitoyltrfase_ssu-like"/>
</dbReference>
<keyword evidence="8" id="KW-1185">Reference proteome</keyword>
<evidence type="ECO:0000256" key="4">
    <source>
        <dbReference type="ARBA" id="ARBA00022989"/>
    </source>
</evidence>
<proteinExistence type="predicted"/>
<evidence type="ECO:0000256" key="5">
    <source>
        <dbReference type="ARBA" id="ARBA00023136"/>
    </source>
</evidence>
<organism evidence="7 8">
    <name type="scientific">Heliocybe sulcata</name>
    <dbReference type="NCBI Taxonomy" id="5364"/>
    <lineage>
        <taxon>Eukaryota</taxon>
        <taxon>Fungi</taxon>
        <taxon>Dikarya</taxon>
        <taxon>Basidiomycota</taxon>
        <taxon>Agaricomycotina</taxon>
        <taxon>Agaricomycetes</taxon>
        <taxon>Gloeophyllales</taxon>
        <taxon>Gloeophyllaceae</taxon>
        <taxon>Heliocybe</taxon>
    </lineage>
</organism>
<dbReference type="EMBL" id="ML213524">
    <property type="protein sequence ID" value="TFK47380.1"/>
    <property type="molecule type" value="Genomic_DNA"/>
</dbReference>
<evidence type="ECO:0000256" key="2">
    <source>
        <dbReference type="ARBA" id="ARBA00022692"/>
    </source>
</evidence>
<feature type="transmembrane region" description="Helical" evidence="6">
    <location>
        <begin position="54"/>
        <end position="75"/>
    </location>
</feature>